<dbReference type="InterPro" id="IPR046517">
    <property type="entry name" value="DUF6695"/>
</dbReference>
<evidence type="ECO:0000259" key="2">
    <source>
        <dbReference type="Pfam" id="PF25218"/>
    </source>
</evidence>
<evidence type="ECO:0000259" key="1">
    <source>
        <dbReference type="Pfam" id="PF20405"/>
    </source>
</evidence>
<feature type="domain" description="Type VI secretion system effector TseH-like" evidence="2">
    <location>
        <begin position="7"/>
        <end position="173"/>
    </location>
</feature>
<gene>
    <name evidence="3" type="ORF">ACFO5O_13845</name>
</gene>
<dbReference type="InterPro" id="IPR057382">
    <property type="entry name" value="TseH"/>
</dbReference>
<protein>
    <submittedName>
        <fullName evidence="3">DUF6695 family protein</fullName>
    </submittedName>
</protein>
<sequence length="337" mass="38625">MDANAIILTLAYPETIVSHAEEWYSRFLPYLGIGGKRHVRAGHAALVLIHKSTGFLEYHDFGRYITPRPNGRVRGKDTDHELDFPLKAKLKDGVITNLEDLLKFLATHPKLTHGDGTLYASVCDEVNYEVARAHIDSMQAKHFIRYAAFVKDACNCARFVTDALIAGVTNLKIKKKLIHSKWFTPSTIGNVVLADTRNKVYLVSDSGEIRLFSSSVQKENRRLFLDRLKGYQPSIVGTLEPKHHDSKQAHAQWLPGIAAGAWFELHDLQDKQDYRFRRISPHGHIDVDGVYRIENSGFKIEQQYQFVQYSNCKFFHIEQNGMRYRFDFLKPYTTANL</sequence>
<evidence type="ECO:0000313" key="3">
    <source>
        <dbReference type="EMBL" id="MFC4723413.1"/>
    </source>
</evidence>
<organism evidence="3 4">
    <name type="scientific">Geojedonia litorea</name>
    <dbReference type="NCBI Taxonomy" id="1268269"/>
    <lineage>
        <taxon>Bacteria</taxon>
        <taxon>Pseudomonadati</taxon>
        <taxon>Bacteroidota</taxon>
        <taxon>Flavobacteriia</taxon>
        <taxon>Flavobacteriales</taxon>
        <taxon>Flavobacteriaceae</taxon>
        <taxon>Geojedonia</taxon>
    </lineage>
</organism>
<comment type="caution">
    <text evidence="3">The sequence shown here is derived from an EMBL/GenBank/DDBJ whole genome shotgun (WGS) entry which is preliminary data.</text>
</comment>
<dbReference type="EMBL" id="JBHSGP010000014">
    <property type="protein sequence ID" value="MFC4723413.1"/>
    <property type="molecule type" value="Genomic_DNA"/>
</dbReference>
<keyword evidence="4" id="KW-1185">Reference proteome</keyword>
<dbReference type="Pfam" id="PF25218">
    <property type="entry name" value="TseH"/>
    <property type="match status" value="1"/>
</dbReference>
<accession>A0ABV9N8T7</accession>
<dbReference type="RefSeq" id="WP_387964770.1">
    <property type="nucleotide sequence ID" value="NZ_JBHSGP010000014.1"/>
</dbReference>
<name>A0ABV9N8T7_9FLAO</name>
<dbReference type="Proteomes" id="UP001595953">
    <property type="component" value="Unassembled WGS sequence"/>
</dbReference>
<proteinExistence type="predicted"/>
<evidence type="ECO:0000313" key="4">
    <source>
        <dbReference type="Proteomes" id="UP001595953"/>
    </source>
</evidence>
<dbReference type="Pfam" id="PF20405">
    <property type="entry name" value="DUF6695"/>
    <property type="match status" value="1"/>
</dbReference>
<feature type="domain" description="DUF6695" evidence="1">
    <location>
        <begin position="251"/>
        <end position="328"/>
    </location>
</feature>
<reference evidence="4" key="1">
    <citation type="journal article" date="2019" name="Int. J. Syst. Evol. Microbiol.">
        <title>The Global Catalogue of Microorganisms (GCM) 10K type strain sequencing project: providing services to taxonomists for standard genome sequencing and annotation.</title>
        <authorList>
            <consortium name="The Broad Institute Genomics Platform"/>
            <consortium name="The Broad Institute Genome Sequencing Center for Infectious Disease"/>
            <person name="Wu L."/>
            <person name="Ma J."/>
        </authorList>
    </citation>
    <scope>NUCLEOTIDE SEQUENCE [LARGE SCALE GENOMIC DNA]</scope>
    <source>
        <strain evidence="4">CCUG 63682</strain>
    </source>
</reference>